<dbReference type="AlphaFoldDB" id="A0A816KL38"/>
<proteinExistence type="predicted"/>
<name>A0A816KL38_BRANA</name>
<accession>A0A816KL38</accession>
<evidence type="ECO:0000313" key="1">
    <source>
        <dbReference type="EMBL" id="CAF1928082.1"/>
    </source>
</evidence>
<dbReference type="EMBL" id="HG994369">
    <property type="protein sequence ID" value="CAF1928082.1"/>
    <property type="molecule type" value="Genomic_DNA"/>
</dbReference>
<protein>
    <submittedName>
        <fullName evidence="1">(rape) hypothetical protein</fullName>
    </submittedName>
</protein>
<dbReference type="Proteomes" id="UP001295469">
    <property type="component" value="Chromosome C05"/>
</dbReference>
<gene>
    <name evidence="1" type="ORF">DARMORV10_C05P23750.1</name>
</gene>
<reference evidence="1" key="1">
    <citation type="submission" date="2021-01" db="EMBL/GenBank/DDBJ databases">
        <authorList>
            <consortium name="Genoscope - CEA"/>
            <person name="William W."/>
        </authorList>
    </citation>
    <scope>NUCLEOTIDE SEQUENCE</scope>
</reference>
<sequence>MMGLQSMKGTLITYIQKNHRQQISRFLKLLTSGRSRSLQLLRRIAIITKFLLSYIKNVS</sequence>
<organism evidence="1">
    <name type="scientific">Brassica napus</name>
    <name type="common">Rape</name>
    <dbReference type="NCBI Taxonomy" id="3708"/>
    <lineage>
        <taxon>Eukaryota</taxon>
        <taxon>Viridiplantae</taxon>
        <taxon>Streptophyta</taxon>
        <taxon>Embryophyta</taxon>
        <taxon>Tracheophyta</taxon>
        <taxon>Spermatophyta</taxon>
        <taxon>Magnoliopsida</taxon>
        <taxon>eudicotyledons</taxon>
        <taxon>Gunneridae</taxon>
        <taxon>Pentapetalae</taxon>
        <taxon>rosids</taxon>
        <taxon>malvids</taxon>
        <taxon>Brassicales</taxon>
        <taxon>Brassicaceae</taxon>
        <taxon>Brassiceae</taxon>
        <taxon>Brassica</taxon>
    </lineage>
</organism>